<protein>
    <submittedName>
        <fullName evidence="4">Uncharacterized protein</fullName>
    </submittedName>
</protein>
<feature type="transmembrane region" description="Helical" evidence="2">
    <location>
        <begin position="189"/>
        <end position="208"/>
    </location>
</feature>
<feature type="signal peptide" evidence="3">
    <location>
        <begin position="1"/>
        <end position="19"/>
    </location>
</feature>
<keyword evidence="3" id="KW-0732">Signal</keyword>
<evidence type="ECO:0000256" key="3">
    <source>
        <dbReference type="SAM" id="SignalP"/>
    </source>
</evidence>
<dbReference type="Pfam" id="PF10032">
    <property type="entry name" value="Pho88"/>
    <property type="match status" value="1"/>
</dbReference>
<gene>
    <name evidence="4" type="ORF">PAUS00366_LOCUS2734</name>
</gene>
<evidence type="ECO:0000256" key="2">
    <source>
        <dbReference type="SAM" id="Phobius"/>
    </source>
</evidence>
<feature type="chain" id="PRO_5031245972" evidence="3">
    <location>
        <begin position="20"/>
        <end position="394"/>
    </location>
</feature>
<feature type="transmembrane region" description="Helical" evidence="2">
    <location>
        <begin position="295"/>
        <end position="317"/>
    </location>
</feature>
<dbReference type="PANTHER" id="PTHR28112">
    <property type="entry name" value="SRP-INDEPENDENT TARGETING PROTEIN 3"/>
    <property type="match status" value="1"/>
</dbReference>
<accession>A0A7S4EF95</accession>
<evidence type="ECO:0000256" key="1">
    <source>
        <dbReference type="SAM" id="MobiDB-lite"/>
    </source>
</evidence>
<keyword evidence="2" id="KW-1133">Transmembrane helix</keyword>
<feature type="compositionally biased region" description="Acidic residues" evidence="1">
    <location>
        <begin position="81"/>
        <end position="131"/>
    </location>
</feature>
<organism evidence="4">
    <name type="scientific">Pseudo-nitzschia australis</name>
    <dbReference type="NCBI Taxonomy" id="44445"/>
    <lineage>
        <taxon>Eukaryota</taxon>
        <taxon>Sar</taxon>
        <taxon>Stramenopiles</taxon>
        <taxon>Ochrophyta</taxon>
        <taxon>Bacillariophyta</taxon>
        <taxon>Bacillariophyceae</taxon>
        <taxon>Bacillariophycidae</taxon>
        <taxon>Bacillariales</taxon>
        <taxon>Bacillariaceae</taxon>
        <taxon>Pseudo-nitzschia</taxon>
    </lineage>
</organism>
<dbReference type="AlphaFoldDB" id="A0A7S4EF95"/>
<name>A0A7S4EF95_9STRA</name>
<sequence length="394" mass="44687">MRSFLLLFALSILVVGASSSTTSKFPSLPAFHNKIDGKFSEKRKSLTLLSAFQELQKRTILVFRGGAAVEDTELDSHDTNEEAVETVEGNDEDEDTEDDEDNYDENETTDDESSEEDSDEDDYYDETDEDTEDSVLAYQLKKKSSSQEKATETYVEPYFISPSLQMYTTFGTILLSRKIDMFNPKVVRLIRFAFVLHLVVQQAFIFYVRVMAKRNNDRTPVDVENPLTSMLSSQLEKQQAGGNDMVKNLASSFLKKESTVAEYDMGRAMSMQGGIIFNMALMWLLHFKMQQVQPLLVTTINGFMQLVYNPLFQVYVLGRNLERPFKTPEVFTDPRAQEESGDTETTSPEETTETATEESEPDEEGETVDNDSEDESSDDEDEEDLTEEDEGGNE</sequence>
<dbReference type="GO" id="GO:0005739">
    <property type="term" value="C:mitochondrion"/>
    <property type="evidence" value="ECO:0007669"/>
    <property type="project" value="TreeGrafter"/>
</dbReference>
<reference evidence="4" key="1">
    <citation type="submission" date="2021-01" db="EMBL/GenBank/DDBJ databases">
        <authorList>
            <person name="Corre E."/>
            <person name="Pelletier E."/>
            <person name="Niang G."/>
            <person name="Scheremetjew M."/>
            <person name="Finn R."/>
            <person name="Kale V."/>
            <person name="Holt S."/>
            <person name="Cochrane G."/>
            <person name="Meng A."/>
            <person name="Brown T."/>
            <person name="Cohen L."/>
        </authorList>
    </citation>
    <scope>NUCLEOTIDE SEQUENCE</scope>
    <source>
        <strain evidence="4">10249 10 AB</strain>
    </source>
</reference>
<feature type="region of interest" description="Disordered" evidence="1">
    <location>
        <begin position="72"/>
        <end position="131"/>
    </location>
</feature>
<feature type="compositionally biased region" description="Acidic residues" evidence="1">
    <location>
        <begin position="350"/>
        <end position="394"/>
    </location>
</feature>
<feature type="transmembrane region" description="Helical" evidence="2">
    <location>
        <begin position="273"/>
        <end position="289"/>
    </location>
</feature>
<dbReference type="GO" id="GO:0045047">
    <property type="term" value="P:protein targeting to ER"/>
    <property type="evidence" value="ECO:0007669"/>
    <property type="project" value="InterPro"/>
</dbReference>
<feature type="region of interest" description="Disordered" evidence="1">
    <location>
        <begin position="328"/>
        <end position="394"/>
    </location>
</feature>
<dbReference type="InterPro" id="IPR012098">
    <property type="entry name" value="SND3_fun"/>
</dbReference>
<dbReference type="EMBL" id="HBIX01003544">
    <property type="protein sequence ID" value="CAE0710014.1"/>
    <property type="molecule type" value="Transcribed_RNA"/>
</dbReference>
<dbReference type="GO" id="GO:0005783">
    <property type="term" value="C:endoplasmic reticulum"/>
    <property type="evidence" value="ECO:0007669"/>
    <property type="project" value="InterPro"/>
</dbReference>
<dbReference type="PANTHER" id="PTHR28112:SF1">
    <property type="entry name" value="SRP-INDEPENDENT TARGETING PROTEIN 3"/>
    <property type="match status" value="1"/>
</dbReference>
<keyword evidence="2" id="KW-0472">Membrane</keyword>
<keyword evidence="2" id="KW-0812">Transmembrane</keyword>
<proteinExistence type="predicted"/>
<evidence type="ECO:0000313" key="4">
    <source>
        <dbReference type="EMBL" id="CAE0710014.1"/>
    </source>
</evidence>